<organism evidence="8 9">
    <name type="scientific">Streptomyces xinghaiensis</name>
    <dbReference type="NCBI Taxonomy" id="1038928"/>
    <lineage>
        <taxon>Bacteria</taxon>
        <taxon>Bacillati</taxon>
        <taxon>Actinomycetota</taxon>
        <taxon>Actinomycetes</taxon>
        <taxon>Kitasatosporales</taxon>
        <taxon>Streptomycetaceae</taxon>
        <taxon>Streptomyces</taxon>
    </lineage>
</organism>
<evidence type="ECO:0000256" key="4">
    <source>
        <dbReference type="ARBA" id="ARBA00023136"/>
    </source>
</evidence>
<feature type="region of interest" description="Disordered" evidence="5">
    <location>
        <begin position="1"/>
        <end position="33"/>
    </location>
</feature>
<feature type="transmembrane region" description="Helical" evidence="6">
    <location>
        <begin position="341"/>
        <end position="362"/>
    </location>
</feature>
<feature type="transmembrane region" description="Helical" evidence="6">
    <location>
        <begin position="316"/>
        <end position="335"/>
    </location>
</feature>
<dbReference type="EMBL" id="JNAD02000027">
    <property type="protein sequence ID" value="RKM89867.1"/>
    <property type="molecule type" value="Genomic_DNA"/>
</dbReference>
<keyword evidence="3 6" id="KW-1133">Transmembrane helix</keyword>
<comment type="subcellular location">
    <subcellularLocation>
        <location evidence="1">Cell membrane</location>
        <topology evidence="1">Multi-pass membrane protein</topology>
    </subcellularLocation>
</comment>
<feature type="transmembrane region" description="Helical" evidence="6">
    <location>
        <begin position="198"/>
        <end position="218"/>
    </location>
</feature>
<dbReference type="InterPro" id="IPR036259">
    <property type="entry name" value="MFS_trans_sf"/>
</dbReference>
<feature type="transmembrane region" description="Helical" evidence="6">
    <location>
        <begin position="374"/>
        <end position="395"/>
    </location>
</feature>
<dbReference type="AlphaFoldDB" id="A0A3M8EST0"/>
<dbReference type="CDD" id="cd06174">
    <property type="entry name" value="MFS"/>
    <property type="match status" value="1"/>
</dbReference>
<feature type="transmembrane region" description="Helical" evidence="6">
    <location>
        <begin position="40"/>
        <end position="62"/>
    </location>
</feature>
<dbReference type="Proteomes" id="UP000028058">
    <property type="component" value="Unassembled WGS sequence"/>
</dbReference>
<dbReference type="GO" id="GO:0005886">
    <property type="term" value="C:plasma membrane"/>
    <property type="evidence" value="ECO:0007669"/>
    <property type="project" value="UniProtKB-SubCell"/>
</dbReference>
<protein>
    <submittedName>
        <fullName evidence="8">MFS transporter</fullName>
    </submittedName>
</protein>
<dbReference type="PANTHER" id="PTHR23528:SF1">
    <property type="entry name" value="MAJOR FACILITATOR SUPERFAMILY (MFS) PROFILE DOMAIN-CONTAINING PROTEIN"/>
    <property type="match status" value="1"/>
</dbReference>
<dbReference type="InterPro" id="IPR020846">
    <property type="entry name" value="MFS_dom"/>
</dbReference>
<keyword evidence="9" id="KW-1185">Reference proteome</keyword>
<feature type="transmembrane region" description="Helical" evidence="6">
    <location>
        <begin position="141"/>
        <end position="160"/>
    </location>
</feature>
<evidence type="ECO:0000256" key="6">
    <source>
        <dbReference type="SAM" id="Phobius"/>
    </source>
</evidence>
<sequence>MVGRGTPSGGGPAGEAARRTPLAPPAAGETAPPRVGRRWVTAYVLAMAGVAAGWFGPIQILLPAQAGHLAGPEGKEALLALVTGYGAAASLAANPLWGAVSDRLRSRWGRRRPVFVAGTGVGVLGLLVLSDATSATGMMTGWILVQVGLNGPLAALAALLGDRVPDAQRGTVGALFGVAQIAGVVLGTAVAVALGEGALGYAALAVAVPALAVSLLLVHREPAAYRPPPEARARTSRRAVLLRPGGQFGWAWLIRFLLNLVNALVLLYLYYYLDDAVGAGDPGTLVLAVTLLNVTVAGVCAAAGGVLSDRLRRRRAFIAAGAGLLACGAVLMALLPAVPAVLAAAVLVGAGWGSFVAVDMAVITQVLPGEESRATMLGIANIAGTLPQLLAPVLAAPLVTRLGGYRTLYLVTAAVALLALACLPRLRDVTRPPATPGT</sequence>
<dbReference type="InterPro" id="IPR011701">
    <property type="entry name" value="MFS"/>
</dbReference>
<keyword evidence="4 6" id="KW-0472">Membrane</keyword>
<feature type="compositionally biased region" description="Gly residues" evidence="5">
    <location>
        <begin position="1"/>
        <end position="13"/>
    </location>
</feature>
<evidence type="ECO:0000313" key="9">
    <source>
        <dbReference type="Proteomes" id="UP000028058"/>
    </source>
</evidence>
<feature type="transmembrane region" description="Helical" evidence="6">
    <location>
        <begin position="77"/>
        <end position="100"/>
    </location>
</feature>
<comment type="caution">
    <text evidence="8">The sequence shown here is derived from an EMBL/GenBank/DDBJ whole genome shotgun (WGS) entry which is preliminary data.</text>
</comment>
<proteinExistence type="predicted"/>
<keyword evidence="2 6" id="KW-0812">Transmembrane</keyword>
<accession>A0A3M8EST0</accession>
<feature type="domain" description="Major facilitator superfamily (MFS) profile" evidence="7">
    <location>
        <begin position="37"/>
        <end position="431"/>
    </location>
</feature>
<feature type="transmembrane region" description="Helical" evidence="6">
    <location>
        <begin position="172"/>
        <end position="192"/>
    </location>
</feature>
<reference evidence="8 9" key="1">
    <citation type="journal article" date="2014" name="Genome Announc.">
        <title>Draft Genome Sequence of Streptomyces fradiae ATCC 19609, a Strain Highly Sensitive to Antibiotics.</title>
        <authorList>
            <person name="Bekker O.B."/>
            <person name="Klimina K.M."/>
            <person name="Vatlin A.A."/>
            <person name="Zakharevich N.V."/>
            <person name="Kasianov A.S."/>
            <person name="Danilenko V.N."/>
        </authorList>
    </citation>
    <scope>NUCLEOTIDE SEQUENCE [LARGE SCALE GENOMIC DNA]</scope>
    <source>
        <strain evidence="8 9">ATCC 19609</strain>
    </source>
</reference>
<evidence type="ECO:0000256" key="5">
    <source>
        <dbReference type="SAM" id="MobiDB-lite"/>
    </source>
</evidence>
<evidence type="ECO:0000256" key="3">
    <source>
        <dbReference type="ARBA" id="ARBA00022989"/>
    </source>
</evidence>
<dbReference type="Pfam" id="PF07690">
    <property type="entry name" value="MFS_1"/>
    <property type="match status" value="1"/>
</dbReference>
<feature type="transmembrane region" description="Helical" evidence="6">
    <location>
        <begin position="112"/>
        <end position="129"/>
    </location>
</feature>
<gene>
    <name evidence="8" type="ORF">SFRA_032445</name>
</gene>
<evidence type="ECO:0000256" key="1">
    <source>
        <dbReference type="ARBA" id="ARBA00004651"/>
    </source>
</evidence>
<dbReference type="OrthoDB" id="7584869at2"/>
<evidence type="ECO:0000313" key="8">
    <source>
        <dbReference type="EMBL" id="RKM89867.1"/>
    </source>
</evidence>
<name>A0A3M8EST0_9ACTN</name>
<feature type="transmembrane region" description="Helical" evidence="6">
    <location>
        <begin position="407"/>
        <end position="426"/>
    </location>
</feature>
<dbReference type="PROSITE" id="PS50850">
    <property type="entry name" value="MFS"/>
    <property type="match status" value="1"/>
</dbReference>
<evidence type="ECO:0000259" key="7">
    <source>
        <dbReference type="PROSITE" id="PS50850"/>
    </source>
</evidence>
<feature type="transmembrane region" description="Helical" evidence="6">
    <location>
        <begin position="285"/>
        <end position="307"/>
    </location>
</feature>
<dbReference type="Gene3D" id="1.20.1250.20">
    <property type="entry name" value="MFS general substrate transporter like domains"/>
    <property type="match status" value="1"/>
</dbReference>
<evidence type="ECO:0000256" key="2">
    <source>
        <dbReference type="ARBA" id="ARBA00022692"/>
    </source>
</evidence>
<dbReference type="SUPFAM" id="SSF103473">
    <property type="entry name" value="MFS general substrate transporter"/>
    <property type="match status" value="1"/>
</dbReference>
<dbReference type="GO" id="GO:0022857">
    <property type="term" value="F:transmembrane transporter activity"/>
    <property type="evidence" value="ECO:0007669"/>
    <property type="project" value="InterPro"/>
</dbReference>
<dbReference type="PANTHER" id="PTHR23528">
    <property type="match status" value="1"/>
</dbReference>
<feature type="transmembrane region" description="Helical" evidence="6">
    <location>
        <begin position="252"/>
        <end position="273"/>
    </location>
</feature>